<protein>
    <submittedName>
        <fullName evidence="1">Uncharacterized protein</fullName>
    </submittedName>
</protein>
<gene>
    <name evidence="1" type="ORF">HX837_03735</name>
</gene>
<reference evidence="1 2" key="1">
    <citation type="journal article" date="2019" name="Environ. Microbiol.">
        <title>Genomics insights into ecotype formation of ammonia-oxidizing archaea in the deep ocean.</title>
        <authorList>
            <person name="Wang Y."/>
            <person name="Huang J.M."/>
            <person name="Cui G.J."/>
            <person name="Nunoura T."/>
            <person name="Takaki Y."/>
            <person name="Li W.L."/>
            <person name="Li J."/>
            <person name="Gao Z.M."/>
            <person name="Takai K."/>
            <person name="Zhang A.Q."/>
            <person name="Stepanauskas R."/>
        </authorList>
    </citation>
    <scope>NUCLEOTIDE SEQUENCE [LARGE SCALE GENOMIC DNA]</scope>
    <source>
        <strain evidence="1 2">L15b</strain>
    </source>
</reference>
<evidence type="ECO:0000313" key="1">
    <source>
        <dbReference type="EMBL" id="NWJ43305.1"/>
    </source>
</evidence>
<sequence length="119" mass="13835">MLVIKNRETAVSINSRFAELDFNIIASLMILKKKYSIKKKNQRQFENYTLADRLYHKLKSFLLVALGELTCNWYLISTKFALVVFVKMPFLYVKAKSFHDNFVASCTVGVFPRMARNVS</sequence>
<organism evidence="1 2">
    <name type="scientific">Marine Group I thaumarchaeote</name>
    <dbReference type="NCBI Taxonomy" id="2511932"/>
    <lineage>
        <taxon>Archaea</taxon>
        <taxon>Nitrososphaerota</taxon>
        <taxon>Marine Group I</taxon>
    </lineage>
</organism>
<name>A0A7K4MP03_9ARCH</name>
<accession>A0A7K4MP03</accession>
<dbReference type="AlphaFoldDB" id="A0A7K4MP03"/>
<dbReference type="EMBL" id="JACASV010000018">
    <property type="protein sequence ID" value="NWJ43305.1"/>
    <property type="molecule type" value="Genomic_DNA"/>
</dbReference>
<dbReference type="Proteomes" id="UP000523105">
    <property type="component" value="Unassembled WGS sequence"/>
</dbReference>
<comment type="caution">
    <text evidence="1">The sequence shown here is derived from an EMBL/GenBank/DDBJ whole genome shotgun (WGS) entry which is preliminary data.</text>
</comment>
<proteinExistence type="predicted"/>
<feature type="non-terminal residue" evidence="1">
    <location>
        <position position="119"/>
    </location>
</feature>
<evidence type="ECO:0000313" key="2">
    <source>
        <dbReference type="Proteomes" id="UP000523105"/>
    </source>
</evidence>